<protein>
    <submittedName>
        <fullName evidence="2">Uncharacterized protein</fullName>
    </submittedName>
</protein>
<evidence type="ECO:0000313" key="2">
    <source>
        <dbReference type="EMBL" id="KAF6222110.1"/>
    </source>
</evidence>
<dbReference type="EMBL" id="JACCJB010000012">
    <property type="protein sequence ID" value="KAF6222110.1"/>
    <property type="molecule type" value="Genomic_DNA"/>
</dbReference>
<evidence type="ECO:0000313" key="3">
    <source>
        <dbReference type="Proteomes" id="UP000593566"/>
    </source>
</evidence>
<name>A0A8H6FBC1_9LECA</name>
<keyword evidence="3" id="KW-1185">Reference proteome</keyword>
<evidence type="ECO:0000256" key="1">
    <source>
        <dbReference type="SAM" id="MobiDB-lite"/>
    </source>
</evidence>
<proteinExistence type="predicted"/>
<dbReference type="RefSeq" id="XP_037151545.1">
    <property type="nucleotide sequence ID" value="XM_037292126.1"/>
</dbReference>
<sequence length="166" mass="19239">MASCVIPKAANEPPVFKEHSRNAVSHRTHYETARRTTTRISQPRTPRPVMTESPVYKPRMDLSNNLLFRLSLYYIFVSPETWQVASLLNQLHKIAPGIATQEVKSTYLHLHDTEHPMWVRAKDMAIQEPDELKRIMRDEIGLGGERWDVRVVKPVMAMAILRLIRD</sequence>
<dbReference type="Proteomes" id="UP000593566">
    <property type="component" value="Unassembled WGS sequence"/>
</dbReference>
<accession>A0A8H6FBC1</accession>
<reference evidence="2 3" key="1">
    <citation type="journal article" date="2020" name="Genomics">
        <title>Complete, high-quality genomes from long-read metagenomic sequencing of two wolf lichen thalli reveals enigmatic genome architecture.</title>
        <authorList>
            <person name="McKenzie S.K."/>
            <person name="Walston R.F."/>
            <person name="Allen J.L."/>
        </authorList>
    </citation>
    <scope>NUCLEOTIDE SEQUENCE [LARGE SCALE GENOMIC DNA]</scope>
    <source>
        <strain evidence="2">WasteWater1</strain>
    </source>
</reference>
<organism evidence="2 3">
    <name type="scientific">Letharia lupina</name>
    <dbReference type="NCBI Taxonomy" id="560253"/>
    <lineage>
        <taxon>Eukaryota</taxon>
        <taxon>Fungi</taxon>
        <taxon>Dikarya</taxon>
        <taxon>Ascomycota</taxon>
        <taxon>Pezizomycotina</taxon>
        <taxon>Lecanoromycetes</taxon>
        <taxon>OSLEUM clade</taxon>
        <taxon>Lecanoromycetidae</taxon>
        <taxon>Lecanorales</taxon>
        <taxon>Lecanorineae</taxon>
        <taxon>Parmeliaceae</taxon>
        <taxon>Letharia</taxon>
    </lineage>
</organism>
<dbReference type="AlphaFoldDB" id="A0A8H6FBC1"/>
<comment type="caution">
    <text evidence="2">The sequence shown here is derived from an EMBL/GenBank/DDBJ whole genome shotgun (WGS) entry which is preliminary data.</text>
</comment>
<dbReference type="GeneID" id="59329612"/>
<feature type="region of interest" description="Disordered" evidence="1">
    <location>
        <begin position="15"/>
        <end position="53"/>
    </location>
</feature>
<gene>
    <name evidence="2" type="ORF">HO133_001196</name>
</gene>